<evidence type="ECO:0000313" key="1">
    <source>
        <dbReference type="EMBL" id="OGF63676.1"/>
    </source>
</evidence>
<evidence type="ECO:0000313" key="2">
    <source>
        <dbReference type="Proteomes" id="UP000178943"/>
    </source>
</evidence>
<sequence length="175" mass="20531">MRKRKILSNDKPETTTVWIFPEDTFDDDIDRNVLRRYSADNSFQEIAIAPGKARTASIAKIDEESDLLYIKYVVPEKKQVNYTADVHGITKIINTFLSKNKKAHYITLQTCDIRTGKYIEPLAKMVLFELQGMERLWLKEIIIVVPENHKVEHEVKDSYAIVHRYLMVYEVVRKK</sequence>
<organism evidence="1 2">
    <name type="scientific">Candidatus Fischerbacteria bacterium RBG_13_37_8</name>
    <dbReference type="NCBI Taxonomy" id="1817863"/>
    <lineage>
        <taxon>Bacteria</taxon>
        <taxon>Candidatus Fischeribacteriota</taxon>
    </lineage>
</organism>
<accession>A0A1F5VJT0</accession>
<gene>
    <name evidence="1" type="ORF">A2Y62_02180</name>
</gene>
<comment type="caution">
    <text evidence="1">The sequence shown here is derived from an EMBL/GenBank/DDBJ whole genome shotgun (WGS) entry which is preliminary data.</text>
</comment>
<reference evidence="1 2" key="1">
    <citation type="journal article" date="2016" name="Nat. Commun.">
        <title>Thousands of microbial genomes shed light on interconnected biogeochemical processes in an aquifer system.</title>
        <authorList>
            <person name="Anantharaman K."/>
            <person name="Brown C.T."/>
            <person name="Hug L.A."/>
            <person name="Sharon I."/>
            <person name="Castelle C.J."/>
            <person name="Probst A.J."/>
            <person name="Thomas B.C."/>
            <person name="Singh A."/>
            <person name="Wilkins M.J."/>
            <person name="Karaoz U."/>
            <person name="Brodie E.L."/>
            <person name="Williams K.H."/>
            <person name="Hubbard S.S."/>
            <person name="Banfield J.F."/>
        </authorList>
    </citation>
    <scope>NUCLEOTIDE SEQUENCE [LARGE SCALE GENOMIC DNA]</scope>
</reference>
<dbReference type="AlphaFoldDB" id="A0A1F5VJT0"/>
<dbReference type="Proteomes" id="UP000178943">
    <property type="component" value="Unassembled WGS sequence"/>
</dbReference>
<protein>
    <submittedName>
        <fullName evidence="1">Uncharacterized protein</fullName>
    </submittedName>
</protein>
<name>A0A1F5VJT0_9BACT</name>
<dbReference type="STRING" id="1817863.A2Y62_02180"/>
<dbReference type="EMBL" id="MFGW01000155">
    <property type="protein sequence ID" value="OGF63676.1"/>
    <property type="molecule type" value="Genomic_DNA"/>
</dbReference>
<proteinExistence type="predicted"/>